<reference evidence="3" key="1">
    <citation type="submission" date="2017-05" db="EMBL/GenBank/DDBJ databases">
        <authorList>
            <person name="Barney B.M."/>
        </authorList>
    </citation>
    <scope>NUCLEOTIDE SEQUENCE [LARGE SCALE GENOMIC DNA]</scope>
    <source>
        <strain evidence="3">PSBB022</strain>
    </source>
</reference>
<feature type="coiled-coil region" evidence="1">
    <location>
        <begin position="181"/>
        <end position="208"/>
    </location>
</feature>
<sequence length="486" mass="55924">MKNKENTDVFMEDQRESLAILLSLPIPDYVKNTPHTGASLNGVGKISLPSVKTMRAIKRNFNNKWLPNIVFSALVLSVSNMSPVTIYNTILYLVRVLNLCDGQAASYNFRDSNLELNPGVLNSTFQSIIKSSDFTPNAKVEIYNKYISAAKFINTWYRSHEASFGFSRDIYKSLVIPLLDLKNVREDISRLTKKINDKAKAKRKAETDDLFPSFREILAAAHFRLNSYERFYKASKEAEAYILSAGLKEYQYFYHEGECLVYCRLVHIDILLEGLVKAGQDHYIEKGVKKNYQEFIGKNSLDIKNYFLEIENNSDLDSNLFWFIELFSVGAFHPPQNHYREDRERFLKDNGFQVSHFYTPYLIPARSDGLSKGFPLIASKVLDRIFIPHHDFRIIFNLAALATEFISTTGARINEVAQIAIHPDCIKRITIPKVDSLGHVERYVVMLFPKGSEEQKPYFISDETFKLLNRVTNIQAECNEIYYGKK</sequence>
<proteinExistence type="predicted"/>
<evidence type="ECO:0000313" key="2">
    <source>
        <dbReference type="EMBL" id="OZY86412.1"/>
    </source>
</evidence>
<accession>A0A266Q982</accession>
<evidence type="ECO:0000256" key="1">
    <source>
        <dbReference type="SAM" id="Coils"/>
    </source>
</evidence>
<evidence type="ECO:0000313" key="3">
    <source>
        <dbReference type="Proteomes" id="UP000216101"/>
    </source>
</evidence>
<dbReference type="AlphaFoldDB" id="A0A266Q982"/>
<dbReference type="RefSeq" id="WP_094984082.1">
    <property type="nucleotide sequence ID" value="NZ_NHNI01000001.1"/>
</dbReference>
<organism evidence="2 3">
    <name type="scientific">Cellvibrio mixtus</name>
    <dbReference type="NCBI Taxonomy" id="39650"/>
    <lineage>
        <taxon>Bacteria</taxon>
        <taxon>Pseudomonadati</taxon>
        <taxon>Pseudomonadota</taxon>
        <taxon>Gammaproteobacteria</taxon>
        <taxon>Cellvibrionales</taxon>
        <taxon>Cellvibrionaceae</taxon>
        <taxon>Cellvibrio</taxon>
    </lineage>
</organism>
<name>A0A266Q982_9GAMM</name>
<comment type="caution">
    <text evidence="2">The sequence shown here is derived from an EMBL/GenBank/DDBJ whole genome shotgun (WGS) entry which is preliminary data.</text>
</comment>
<dbReference type="Proteomes" id="UP000216101">
    <property type="component" value="Unassembled WGS sequence"/>
</dbReference>
<dbReference type="EMBL" id="NHNI01000001">
    <property type="protein sequence ID" value="OZY86412.1"/>
    <property type="molecule type" value="Genomic_DNA"/>
</dbReference>
<protein>
    <submittedName>
        <fullName evidence="2">Uncharacterized protein</fullName>
    </submittedName>
</protein>
<keyword evidence="3" id="KW-1185">Reference proteome</keyword>
<gene>
    <name evidence="2" type="ORF">CBP51_05125</name>
</gene>
<keyword evidence="1" id="KW-0175">Coiled coil</keyword>